<evidence type="ECO:0000313" key="10">
    <source>
        <dbReference type="Proteomes" id="UP000626180"/>
    </source>
</evidence>
<name>A0A2X2CSF9_PSELU</name>
<protein>
    <submittedName>
        <fullName evidence="8">ATP synthase F0F1 subunit beta</fullName>
    </submittedName>
    <submittedName>
        <fullName evidence="7">Type IV pili methyl-accepting chemotaxis transducer N-terminal domain-containing protein</fullName>
    </submittedName>
</protein>
<evidence type="ECO:0000256" key="3">
    <source>
        <dbReference type="ARBA" id="ARBA00022989"/>
    </source>
</evidence>
<feature type="domain" description="NarX-like N-terminal" evidence="6">
    <location>
        <begin position="28"/>
        <end position="113"/>
    </location>
</feature>
<comment type="subcellular location">
    <subcellularLocation>
        <location evidence="1">Membrane</location>
        <topology evidence="1">Multi-pass membrane protein</topology>
    </subcellularLocation>
</comment>
<gene>
    <name evidence="7" type="ORF">IRZ65_14390</name>
    <name evidence="8" type="ORF">NCTC11842_03869</name>
</gene>
<evidence type="ECO:0000256" key="4">
    <source>
        <dbReference type="ARBA" id="ARBA00023136"/>
    </source>
</evidence>
<evidence type="ECO:0000256" key="1">
    <source>
        <dbReference type="ARBA" id="ARBA00004141"/>
    </source>
</evidence>
<keyword evidence="4" id="KW-0472">Membrane</keyword>
<dbReference type="EMBL" id="JADMCD010000007">
    <property type="protein sequence ID" value="MBF8641873.1"/>
    <property type="molecule type" value="Genomic_DNA"/>
</dbReference>
<dbReference type="PROSITE" id="PS51257">
    <property type="entry name" value="PROKAR_LIPOPROTEIN"/>
    <property type="match status" value="1"/>
</dbReference>
<dbReference type="Proteomes" id="UP000250443">
    <property type="component" value="Unassembled WGS sequence"/>
</dbReference>
<dbReference type="RefSeq" id="WP_010795628.1">
    <property type="nucleotide sequence ID" value="NZ_CP044086.1"/>
</dbReference>
<keyword evidence="5" id="KW-0732">Signal</keyword>
<keyword evidence="2" id="KW-0812">Transmembrane</keyword>
<feature type="chain" id="PRO_5044386903" evidence="5">
    <location>
        <begin position="23"/>
        <end position="259"/>
    </location>
</feature>
<keyword evidence="3" id="KW-1133">Transmembrane helix</keyword>
<organism evidence="8 9">
    <name type="scientific">Pseudomonas luteola</name>
    <dbReference type="NCBI Taxonomy" id="47886"/>
    <lineage>
        <taxon>Bacteria</taxon>
        <taxon>Pseudomonadati</taxon>
        <taxon>Pseudomonadota</taxon>
        <taxon>Gammaproteobacteria</taxon>
        <taxon>Pseudomonadales</taxon>
        <taxon>Pseudomonadaceae</taxon>
        <taxon>Pseudomonas</taxon>
    </lineage>
</organism>
<dbReference type="Pfam" id="PF13675">
    <property type="entry name" value="PilJ"/>
    <property type="match status" value="1"/>
</dbReference>
<keyword evidence="10" id="KW-1185">Reference proteome</keyword>
<accession>A0A2X2CSF9</accession>
<dbReference type="InterPro" id="IPR029095">
    <property type="entry name" value="NarX-like_N"/>
</dbReference>
<evidence type="ECO:0000256" key="5">
    <source>
        <dbReference type="SAM" id="SignalP"/>
    </source>
</evidence>
<reference evidence="7 10" key="2">
    <citation type="submission" date="2020-10" db="EMBL/GenBank/DDBJ databases">
        <title>Genome sequences of Pseudomonas isolates.</title>
        <authorList>
            <person name="Wessels L."/>
            <person name="Reich F."/>
            <person name="Hammerl J."/>
        </authorList>
    </citation>
    <scope>NUCLEOTIDE SEQUENCE [LARGE SCALE GENOMIC DNA]</scope>
    <source>
        <strain evidence="7 10">20-MO00624-0</strain>
    </source>
</reference>
<evidence type="ECO:0000313" key="7">
    <source>
        <dbReference type="EMBL" id="MBF8641873.1"/>
    </source>
</evidence>
<dbReference type="EMBL" id="UAUF01000014">
    <property type="protein sequence ID" value="SPZ11622.1"/>
    <property type="molecule type" value="Genomic_DNA"/>
</dbReference>
<reference evidence="8 9" key="1">
    <citation type="submission" date="2018-06" db="EMBL/GenBank/DDBJ databases">
        <authorList>
            <consortium name="Pathogen Informatics"/>
            <person name="Doyle S."/>
        </authorList>
    </citation>
    <scope>NUCLEOTIDE SEQUENCE [LARGE SCALE GENOMIC DNA]</scope>
    <source>
        <strain evidence="8 9">NCTC11842</strain>
    </source>
</reference>
<evidence type="ECO:0000313" key="9">
    <source>
        <dbReference type="Proteomes" id="UP000250443"/>
    </source>
</evidence>
<feature type="signal peptide" evidence="5">
    <location>
        <begin position="1"/>
        <end position="22"/>
    </location>
</feature>
<evidence type="ECO:0000259" key="6">
    <source>
        <dbReference type="Pfam" id="PF13675"/>
    </source>
</evidence>
<proteinExistence type="predicted"/>
<evidence type="ECO:0000256" key="2">
    <source>
        <dbReference type="ARBA" id="ARBA00022692"/>
    </source>
</evidence>
<dbReference type="AlphaFoldDB" id="A0A2X2CSF9"/>
<dbReference type="Proteomes" id="UP000626180">
    <property type="component" value="Unassembled WGS sequence"/>
</dbReference>
<evidence type="ECO:0000313" key="8">
    <source>
        <dbReference type="EMBL" id="SPZ11622.1"/>
    </source>
</evidence>
<sequence length="259" mass="28583">MLKDFLRVAVLGVSLVSASCWAAITPEEAMNMAGLQRTLGQRMAKDYLMMGSGVRVDVAAKQLKDTVTLFDNHHKLLVEFAPNTEIRSKLSEIEKTWQEYKQLVQANPDKDQAVAMLGVSDQLLDQCQKLTDLVAKNNGGESSRLVNRSGWNRVLSQRIAMLYMAKNWGVQAPGLDEAFDKSVGEFDTVMTELNTAGTPNPEIATSLRKAEAQWKFTRTAVDLTTPDNYVPTAMASSADTLFKQMNELTRLYAGLSAGN</sequence>
<dbReference type="GO" id="GO:0016020">
    <property type="term" value="C:membrane"/>
    <property type="evidence" value="ECO:0007669"/>
    <property type="project" value="UniProtKB-SubCell"/>
</dbReference>